<proteinExistence type="predicted"/>
<dbReference type="AlphaFoldDB" id="A0A840RPA5"/>
<protein>
    <submittedName>
        <fullName evidence="1">Transposase-like protein</fullName>
    </submittedName>
</protein>
<dbReference type="EMBL" id="JACHHQ010000001">
    <property type="protein sequence ID" value="MBB5198836.1"/>
    <property type="molecule type" value="Genomic_DNA"/>
</dbReference>
<accession>A0A840RPA5</accession>
<evidence type="ECO:0000313" key="1">
    <source>
        <dbReference type="EMBL" id="MBB5198836.1"/>
    </source>
</evidence>
<keyword evidence="2" id="KW-1185">Reference proteome</keyword>
<sequence>MQSHQTRRSFPTDEAVSKLFIALNNISKKWTMPLRDWKGALNRFTIQFEERMTPI</sequence>
<comment type="caution">
    <text evidence="1">The sequence shown here is derived from an EMBL/GenBank/DDBJ whole genome shotgun (WGS) entry which is preliminary data.</text>
</comment>
<dbReference type="Proteomes" id="UP000571084">
    <property type="component" value="Unassembled WGS sequence"/>
</dbReference>
<organism evidence="1 2">
    <name type="scientific">Glaciimonas immobilis</name>
    <dbReference type="NCBI Taxonomy" id="728004"/>
    <lineage>
        <taxon>Bacteria</taxon>
        <taxon>Pseudomonadati</taxon>
        <taxon>Pseudomonadota</taxon>
        <taxon>Betaproteobacteria</taxon>
        <taxon>Burkholderiales</taxon>
        <taxon>Oxalobacteraceae</taxon>
        <taxon>Glaciimonas</taxon>
    </lineage>
</organism>
<reference evidence="1 2" key="1">
    <citation type="submission" date="2020-08" db="EMBL/GenBank/DDBJ databases">
        <title>Genomic Encyclopedia of Type Strains, Phase IV (KMG-IV): sequencing the most valuable type-strain genomes for metagenomic binning, comparative biology and taxonomic classification.</title>
        <authorList>
            <person name="Goeker M."/>
        </authorList>
    </citation>
    <scope>NUCLEOTIDE SEQUENCE [LARGE SCALE GENOMIC DNA]</scope>
    <source>
        <strain evidence="1 2">DSM 23240</strain>
    </source>
</reference>
<evidence type="ECO:0000313" key="2">
    <source>
        <dbReference type="Proteomes" id="UP000571084"/>
    </source>
</evidence>
<name>A0A840RPA5_9BURK</name>
<gene>
    <name evidence="1" type="ORF">HNR39_000646</name>
</gene>